<keyword evidence="3" id="KW-1185">Reference proteome</keyword>
<dbReference type="RefSeq" id="WP_121221969.1">
    <property type="nucleotide sequence ID" value="NZ_JBIUBA010000010.1"/>
</dbReference>
<dbReference type="AlphaFoldDB" id="A0A495X943"/>
<dbReference type="EMBL" id="RBXR01000001">
    <property type="protein sequence ID" value="RKT69886.1"/>
    <property type="molecule type" value="Genomic_DNA"/>
</dbReference>
<evidence type="ECO:0000313" key="2">
    <source>
        <dbReference type="EMBL" id="RKT69886.1"/>
    </source>
</evidence>
<dbReference type="SUPFAM" id="SSF51735">
    <property type="entry name" value="NAD(P)-binding Rossmann-fold domains"/>
    <property type="match status" value="1"/>
</dbReference>
<evidence type="ECO:0000313" key="3">
    <source>
        <dbReference type="Proteomes" id="UP000272729"/>
    </source>
</evidence>
<reference evidence="2 3" key="1">
    <citation type="submission" date="2018-10" db="EMBL/GenBank/DDBJ databases">
        <title>Sequencing the genomes of 1000 actinobacteria strains.</title>
        <authorList>
            <person name="Klenk H.-P."/>
        </authorList>
    </citation>
    <scope>NUCLEOTIDE SEQUENCE [LARGE SCALE GENOMIC DNA]</scope>
    <source>
        <strain evidence="2 3">DSM 43911</strain>
    </source>
</reference>
<dbReference type="Pfam" id="PF13460">
    <property type="entry name" value="NAD_binding_10"/>
    <property type="match status" value="1"/>
</dbReference>
<sequence length="202" mass="20911">MKITVFGASGGTGGHVVAQAREAGHDVTAVVRAPNGRDAVANVMDPDSIAPVIAGADAVVTAIGTRGRGPTTVQTDSTRSIVTAMRAAGVRRLVVVSNSGMVVDDQDGPASRYLVKPILRRVLAHPWADMAAMEEVVRSSGLDWTITRPPRLTNGPRTAEFRTATGTNLRGGNTISRADLAASIVACLEDPGTIGQSIAIGY</sequence>
<dbReference type="PANTHER" id="PTHR15020">
    <property type="entry name" value="FLAVIN REDUCTASE-RELATED"/>
    <property type="match status" value="1"/>
</dbReference>
<dbReference type="CDD" id="cd05244">
    <property type="entry name" value="BVR-B_like_SDR_a"/>
    <property type="match status" value="1"/>
</dbReference>
<evidence type="ECO:0000259" key="1">
    <source>
        <dbReference type="Pfam" id="PF13460"/>
    </source>
</evidence>
<name>A0A495X943_9PSEU</name>
<dbReference type="Proteomes" id="UP000272729">
    <property type="component" value="Unassembled WGS sequence"/>
</dbReference>
<organism evidence="2 3">
    <name type="scientific">Saccharothrix variisporea</name>
    <dbReference type="NCBI Taxonomy" id="543527"/>
    <lineage>
        <taxon>Bacteria</taxon>
        <taxon>Bacillati</taxon>
        <taxon>Actinomycetota</taxon>
        <taxon>Actinomycetes</taxon>
        <taxon>Pseudonocardiales</taxon>
        <taxon>Pseudonocardiaceae</taxon>
        <taxon>Saccharothrix</taxon>
    </lineage>
</organism>
<dbReference type="PANTHER" id="PTHR15020:SF50">
    <property type="entry name" value="UPF0659 PROTEIN YMR090W"/>
    <property type="match status" value="1"/>
</dbReference>
<proteinExistence type="predicted"/>
<gene>
    <name evidence="2" type="ORF">DFJ66_3124</name>
</gene>
<accession>A0A495X943</accession>
<comment type="caution">
    <text evidence="2">The sequence shown here is derived from an EMBL/GenBank/DDBJ whole genome shotgun (WGS) entry which is preliminary data.</text>
</comment>
<dbReference type="InterPro" id="IPR036291">
    <property type="entry name" value="NAD(P)-bd_dom_sf"/>
</dbReference>
<dbReference type="Gene3D" id="3.40.50.720">
    <property type="entry name" value="NAD(P)-binding Rossmann-like Domain"/>
    <property type="match status" value="1"/>
</dbReference>
<protein>
    <submittedName>
        <fullName evidence="2">Putative NADH-flavin reductase</fullName>
    </submittedName>
</protein>
<feature type="domain" description="NAD(P)-binding" evidence="1">
    <location>
        <begin position="7"/>
        <end position="191"/>
    </location>
</feature>
<dbReference type="OrthoDB" id="3763081at2"/>
<dbReference type="InterPro" id="IPR016040">
    <property type="entry name" value="NAD(P)-bd_dom"/>
</dbReference>